<keyword evidence="12" id="KW-0413">Isomerase</keyword>
<proteinExistence type="inferred from homology"/>
<keyword evidence="16" id="KW-1185">Reference proteome</keyword>
<evidence type="ECO:0000256" key="4">
    <source>
        <dbReference type="ARBA" id="ARBA00022763"/>
    </source>
</evidence>
<dbReference type="RefSeq" id="WP_371838715.1">
    <property type="nucleotide sequence ID" value="NZ_JBGMEK010000016.1"/>
</dbReference>
<keyword evidence="4" id="KW-0227">DNA damage</keyword>
<evidence type="ECO:0000256" key="12">
    <source>
        <dbReference type="ARBA" id="ARBA00023235"/>
    </source>
</evidence>
<comment type="caution">
    <text evidence="15">The sequence shown here is derived from an EMBL/GenBank/DDBJ whole genome shotgun (WGS) entry which is preliminary data.</text>
</comment>
<dbReference type="InterPro" id="IPR006555">
    <property type="entry name" value="ATP-dep_Helicase_C"/>
</dbReference>
<keyword evidence="3" id="KW-0547">Nucleotide-binding</keyword>
<dbReference type="PROSITE" id="PS51193">
    <property type="entry name" value="HELICASE_ATP_BIND_2"/>
    <property type="match status" value="1"/>
</dbReference>
<dbReference type="PANTHER" id="PTHR11472:SF34">
    <property type="entry name" value="REGULATOR OF TELOMERE ELONGATION HELICASE 1"/>
    <property type="match status" value="1"/>
</dbReference>
<dbReference type="GO" id="GO:0003678">
    <property type="term" value="F:DNA helicase activity"/>
    <property type="evidence" value="ECO:0007669"/>
    <property type="project" value="UniProtKB-EC"/>
</dbReference>
<dbReference type="EC" id="3.6.4.12" evidence="15"/>
<dbReference type="SMART" id="SM00491">
    <property type="entry name" value="HELICc2"/>
    <property type="match status" value="1"/>
</dbReference>
<comment type="similarity">
    <text evidence="13">Belongs to the helicase family. DinG subfamily.</text>
</comment>
<dbReference type="SUPFAM" id="SSF52540">
    <property type="entry name" value="P-loop containing nucleoside triphosphate hydrolases"/>
    <property type="match status" value="1"/>
</dbReference>
<keyword evidence="6 15" id="KW-0347">Helicase</keyword>
<keyword evidence="1" id="KW-0004">4Fe-4S</keyword>
<keyword evidence="11" id="KW-0234">DNA repair</keyword>
<keyword evidence="5 15" id="KW-0378">Hydrolase</keyword>
<evidence type="ECO:0000259" key="14">
    <source>
        <dbReference type="PROSITE" id="PS51193"/>
    </source>
</evidence>
<dbReference type="InterPro" id="IPR006554">
    <property type="entry name" value="Helicase-like_DEXD_c2"/>
</dbReference>
<protein>
    <submittedName>
        <fullName evidence="15">ATP-dependent DNA helicase</fullName>
        <ecNumber evidence="15">3.6.4.12</ecNumber>
    </submittedName>
</protein>
<dbReference type="InterPro" id="IPR027417">
    <property type="entry name" value="P-loop_NTPase"/>
</dbReference>
<dbReference type="PANTHER" id="PTHR11472">
    <property type="entry name" value="DNA REPAIR DEAD HELICASE RAD3/XP-D SUBFAMILY MEMBER"/>
    <property type="match status" value="1"/>
</dbReference>
<dbReference type="Gene3D" id="3.90.320.10">
    <property type="match status" value="1"/>
</dbReference>
<dbReference type="Gene3D" id="1.10.30.20">
    <property type="entry name" value="Bacterial XPD DNA helicase, FeS cluster domain"/>
    <property type="match status" value="1"/>
</dbReference>
<evidence type="ECO:0000256" key="10">
    <source>
        <dbReference type="ARBA" id="ARBA00023125"/>
    </source>
</evidence>
<evidence type="ECO:0000256" key="11">
    <source>
        <dbReference type="ARBA" id="ARBA00023204"/>
    </source>
</evidence>
<dbReference type="Proteomes" id="UP001569428">
    <property type="component" value="Unassembled WGS sequence"/>
</dbReference>
<evidence type="ECO:0000256" key="3">
    <source>
        <dbReference type="ARBA" id="ARBA00022741"/>
    </source>
</evidence>
<evidence type="ECO:0000256" key="1">
    <source>
        <dbReference type="ARBA" id="ARBA00022485"/>
    </source>
</evidence>
<evidence type="ECO:0000313" key="15">
    <source>
        <dbReference type="EMBL" id="MFA0811146.1"/>
    </source>
</evidence>
<keyword evidence="8" id="KW-0408">Iron</keyword>
<organism evidence="15 16">
    <name type="scientific">Microbulbifer epialgicus</name>
    <dbReference type="NCBI Taxonomy" id="393907"/>
    <lineage>
        <taxon>Bacteria</taxon>
        <taxon>Pseudomonadati</taxon>
        <taxon>Pseudomonadota</taxon>
        <taxon>Gammaproteobacteria</taxon>
        <taxon>Cellvibrionales</taxon>
        <taxon>Microbulbiferaceae</taxon>
        <taxon>Microbulbifer</taxon>
    </lineage>
</organism>
<evidence type="ECO:0000256" key="2">
    <source>
        <dbReference type="ARBA" id="ARBA00022723"/>
    </source>
</evidence>
<keyword evidence="7" id="KW-0067">ATP-binding</keyword>
<dbReference type="Pfam" id="PF13307">
    <property type="entry name" value="Helicase_C_2"/>
    <property type="match status" value="1"/>
</dbReference>
<evidence type="ECO:0000256" key="8">
    <source>
        <dbReference type="ARBA" id="ARBA00023004"/>
    </source>
</evidence>
<dbReference type="EMBL" id="JBGMEK010000016">
    <property type="protein sequence ID" value="MFA0811146.1"/>
    <property type="molecule type" value="Genomic_DNA"/>
</dbReference>
<evidence type="ECO:0000313" key="16">
    <source>
        <dbReference type="Proteomes" id="UP001569428"/>
    </source>
</evidence>
<dbReference type="InterPro" id="IPR045028">
    <property type="entry name" value="DinG/Rad3-like"/>
</dbReference>
<dbReference type="SMART" id="SM00488">
    <property type="entry name" value="DEXDc2"/>
    <property type="match status" value="1"/>
</dbReference>
<dbReference type="Gene3D" id="3.40.50.300">
    <property type="entry name" value="P-loop containing nucleotide triphosphate hydrolases"/>
    <property type="match status" value="2"/>
</dbReference>
<dbReference type="InterPro" id="IPR010614">
    <property type="entry name" value="RAD3-like_helicase_DEAD"/>
</dbReference>
<dbReference type="Pfam" id="PF06733">
    <property type="entry name" value="DEAD_2"/>
    <property type="match status" value="1"/>
</dbReference>
<sequence>MSTPFTEPPTTTEKNATDTTPVLQLSVGELVTFSCRSGDLSNDTGSGPSAQEGILAHKKLQKRRPKGSEAEYRLQVQLQCNGYTVSLNGRADIFHPQSDLHKPAQIDEIKTTYCQPSELPESTRQLQWAQLKIYGFCYLLRHRHEQEAHDKRAELVTLRMLWYNLKEKKSYPELQEYTWEILEQFTHKTLADYISWHRSWQGHRQKVTASARALSFPFAGYRPGQRQLSVAAYRCLRDGGELVAEAPTGIGKTISTLFPAIKALGENHLDQLVYLTSKNSGKQVVRATLASMQDSGLKLSLLEIQARDKTCACNLGLCSRDQDGICPRTRGFFDRLPEARRQLLGMPRITPSTLAKVADRFKLCPFELSLQMLPWADLVVCDVNYVFDPLVHLTALRNQTYRRALLVDEAHNLSDRARSMYSVTLSRRETRRAAGNCKGSHPRLQRSIQALARAIDRWVKQVSDSEAARVLSSPSSNENIGVWVTPCKIAENLPTQVTRAAHKVLNTTSQLRESAQSPPEEICDWLKSVYRYVYLEQELSEQHQVLTRVSNAGTPWQEQQLKFICLNAAGYLQQIFRQFHGVILFSATLRPANYIFQQLGVANTAPYLRLPSPFQASQQGVFLCPYVDTRYRYRSRYQATETLVDIIACTFHSRPGNYLVFFPSYRFLQQVAEAFRQDFQEVDLLQQEAGASDAQRMEFLAAFNEGSQTLGFAIMGGVFGEGVDYVGDKLIGTIIVGTGLPQVNEEQELIRRACDTGAQNIGATGFDIAYRYPGLTRVLQTAGRVIRSESDRGVIILADYRFIDQFYQKLFPEHWPLEVCNDSEALSTSLGTFWGTSALG</sequence>
<dbReference type="Gene3D" id="1.10.275.40">
    <property type="match status" value="1"/>
</dbReference>
<accession>A0ABV4NZ12</accession>
<gene>
    <name evidence="15" type="ORF">ACCI49_09465</name>
</gene>
<evidence type="ECO:0000256" key="6">
    <source>
        <dbReference type="ARBA" id="ARBA00022806"/>
    </source>
</evidence>
<feature type="domain" description="Helicase ATP-binding" evidence="14">
    <location>
        <begin position="211"/>
        <end position="464"/>
    </location>
</feature>
<evidence type="ECO:0000256" key="5">
    <source>
        <dbReference type="ARBA" id="ARBA00022801"/>
    </source>
</evidence>
<reference evidence="15 16" key="1">
    <citation type="submission" date="2024-08" db="EMBL/GenBank/DDBJ databases">
        <authorList>
            <person name="Ishaq N."/>
        </authorList>
    </citation>
    <scope>NUCLEOTIDE SEQUENCE [LARGE SCALE GENOMIC DNA]</scope>
    <source>
        <strain evidence="15 16">DSM 18651</strain>
    </source>
</reference>
<evidence type="ECO:0000256" key="13">
    <source>
        <dbReference type="ARBA" id="ARBA00038058"/>
    </source>
</evidence>
<dbReference type="InterPro" id="IPR014013">
    <property type="entry name" value="Helic_SF1/SF2_ATP-bd_DinG/Rad3"/>
</dbReference>
<evidence type="ECO:0000256" key="9">
    <source>
        <dbReference type="ARBA" id="ARBA00023014"/>
    </source>
</evidence>
<name>A0ABV4NZ12_9GAMM</name>
<keyword evidence="2" id="KW-0479">Metal-binding</keyword>
<dbReference type="InterPro" id="IPR042493">
    <property type="entry name" value="XPD_DNA_FeS"/>
</dbReference>
<evidence type="ECO:0000256" key="7">
    <source>
        <dbReference type="ARBA" id="ARBA00022840"/>
    </source>
</evidence>
<dbReference type="InterPro" id="IPR011604">
    <property type="entry name" value="PDDEXK-like_dom_sf"/>
</dbReference>
<dbReference type="GO" id="GO:0016787">
    <property type="term" value="F:hydrolase activity"/>
    <property type="evidence" value="ECO:0007669"/>
    <property type="project" value="UniProtKB-KW"/>
</dbReference>
<keyword evidence="10" id="KW-0238">DNA-binding</keyword>
<keyword evidence="9" id="KW-0411">Iron-sulfur</keyword>